<feature type="compositionally biased region" description="Polar residues" evidence="1">
    <location>
        <begin position="147"/>
        <end position="157"/>
    </location>
</feature>
<reference evidence="2 3" key="1">
    <citation type="submission" date="2019-04" db="EMBL/GenBank/DDBJ databases">
        <title>Comparative genomics and transcriptomics to analyze fruiting body development in filamentous ascomycetes.</title>
        <authorList>
            <consortium name="DOE Joint Genome Institute"/>
            <person name="Lutkenhaus R."/>
            <person name="Traeger S."/>
            <person name="Breuer J."/>
            <person name="Kuo A."/>
            <person name="Lipzen A."/>
            <person name="Pangilinan J."/>
            <person name="Dilworth D."/>
            <person name="Sandor L."/>
            <person name="Poggeler S."/>
            <person name="Barry K."/>
            <person name="Grigoriev I.V."/>
            <person name="Nowrousian M."/>
        </authorList>
    </citation>
    <scope>NUCLEOTIDE SEQUENCE [LARGE SCALE GENOMIC DNA]</scope>
    <source>
        <strain evidence="2 3">CBS 389.68</strain>
    </source>
</reference>
<protein>
    <submittedName>
        <fullName evidence="2">Uncharacterized protein</fullName>
    </submittedName>
</protein>
<name>A0A4S2MNK6_9PEZI</name>
<evidence type="ECO:0000313" key="3">
    <source>
        <dbReference type="Proteomes" id="UP000298138"/>
    </source>
</evidence>
<keyword evidence="3" id="KW-1185">Reference proteome</keyword>
<evidence type="ECO:0000256" key="1">
    <source>
        <dbReference type="SAM" id="MobiDB-lite"/>
    </source>
</evidence>
<feature type="region of interest" description="Disordered" evidence="1">
    <location>
        <begin position="131"/>
        <end position="212"/>
    </location>
</feature>
<dbReference type="AlphaFoldDB" id="A0A4S2MNK6"/>
<evidence type="ECO:0000313" key="2">
    <source>
        <dbReference type="EMBL" id="TGZ78585.1"/>
    </source>
</evidence>
<accession>A0A4S2MNK6</accession>
<dbReference type="EMBL" id="ML220140">
    <property type="protein sequence ID" value="TGZ78585.1"/>
    <property type="molecule type" value="Genomic_DNA"/>
</dbReference>
<gene>
    <name evidence="2" type="ORF">EX30DRAFT_350976</name>
</gene>
<organism evidence="2 3">
    <name type="scientific">Ascodesmis nigricans</name>
    <dbReference type="NCBI Taxonomy" id="341454"/>
    <lineage>
        <taxon>Eukaryota</taxon>
        <taxon>Fungi</taxon>
        <taxon>Dikarya</taxon>
        <taxon>Ascomycota</taxon>
        <taxon>Pezizomycotina</taxon>
        <taxon>Pezizomycetes</taxon>
        <taxon>Pezizales</taxon>
        <taxon>Ascodesmidaceae</taxon>
        <taxon>Ascodesmis</taxon>
    </lineage>
</organism>
<sequence length="212" mass="23848">MRCCGGGGSDEKELTQRGNPVTLSSYRPVLYLSRKRMRWKIEDIEPSKNFPRGQRSKLYNDYYSDSDSATSTDSCSATSTSSTPMISNLSMTIIAFLPVIINPGGGALGLVRVKTASIARPVYDTAHVPYNNYLPTNRHQRKRKNTGTDQGQSNQKDYTYRTAHFPHRNYHPTNLDPQRPQRGQTFYDDYPKGSRRIGQGSAARHVVHNSNS</sequence>
<dbReference type="Proteomes" id="UP000298138">
    <property type="component" value="Unassembled WGS sequence"/>
</dbReference>
<feature type="compositionally biased region" description="Polar residues" evidence="1">
    <location>
        <begin position="171"/>
        <end position="184"/>
    </location>
</feature>
<dbReference type="InParanoid" id="A0A4S2MNK6"/>
<proteinExistence type="predicted"/>